<dbReference type="PANTHER" id="PTHR34378:SF1">
    <property type="entry name" value="GLUTAMATE--CYSTEINE LIGASE, CHLOROPLASTIC"/>
    <property type="match status" value="1"/>
</dbReference>
<comment type="caution">
    <text evidence="11">The sequence shown here is derived from an EMBL/GenBank/DDBJ whole genome shotgun (WGS) entry which is preliminary data.</text>
</comment>
<dbReference type="InterPro" id="IPR014746">
    <property type="entry name" value="Gln_synth/guanido_kin_cat_dom"/>
</dbReference>
<dbReference type="Gene3D" id="3.30.590.20">
    <property type="match status" value="1"/>
</dbReference>
<dbReference type="EMBL" id="JAHYBZ010000002">
    <property type="protein sequence ID" value="MBW6397219.1"/>
    <property type="molecule type" value="Genomic_DNA"/>
</dbReference>
<comment type="function">
    <text evidence="10">Catalyzes the synthesis of gamma-glutamylcysteine (gamma-GC).</text>
</comment>
<evidence type="ECO:0000256" key="8">
    <source>
        <dbReference type="ARBA" id="ARBA00022946"/>
    </source>
</evidence>
<evidence type="ECO:0000256" key="2">
    <source>
        <dbReference type="ARBA" id="ARBA00010253"/>
    </source>
</evidence>
<dbReference type="PANTHER" id="PTHR34378">
    <property type="entry name" value="GLUTAMATE--CYSTEINE LIGASE, CHLOROPLASTIC"/>
    <property type="match status" value="1"/>
</dbReference>
<keyword evidence="12" id="KW-1185">Reference proteome</keyword>
<evidence type="ECO:0000313" key="12">
    <source>
        <dbReference type="Proteomes" id="UP001196565"/>
    </source>
</evidence>
<keyword evidence="4 10" id="KW-0436">Ligase</keyword>
<keyword evidence="6 10" id="KW-0547">Nucleotide-binding</keyword>
<comment type="similarity">
    <text evidence="2">Belongs to the carboxylate-amine ligase family. Glutamate--cysteine ligase type 2 subfamily.</text>
</comment>
<evidence type="ECO:0000256" key="7">
    <source>
        <dbReference type="ARBA" id="ARBA00022840"/>
    </source>
</evidence>
<proteinExistence type="inferred from homology"/>
<keyword evidence="7 10" id="KW-0067">ATP-binding</keyword>
<dbReference type="PIRSF" id="PIRSF017901">
    <property type="entry name" value="GCL"/>
    <property type="match status" value="1"/>
</dbReference>
<evidence type="ECO:0000256" key="10">
    <source>
        <dbReference type="PIRNR" id="PIRNR017901"/>
    </source>
</evidence>
<dbReference type="RefSeq" id="WP_219761846.1">
    <property type="nucleotide sequence ID" value="NZ_JAHYBZ010000002.1"/>
</dbReference>
<evidence type="ECO:0000256" key="9">
    <source>
        <dbReference type="ARBA" id="ARBA00023157"/>
    </source>
</evidence>
<dbReference type="NCBIfam" id="TIGR01436">
    <property type="entry name" value="glu_cys_lig_pln"/>
    <property type="match status" value="1"/>
</dbReference>
<evidence type="ECO:0000256" key="5">
    <source>
        <dbReference type="ARBA" id="ARBA00022684"/>
    </source>
</evidence>
<evidence type="ECO:0000256" key="1">
    <source>
        <dbReference type="ARBA" id="ARBA00005006"/>
    </source>
</evidence>
<dbReference type="Pfam" id="PF04107">
    <property type="entry name" value="GCS2"/>
    <property type="match status" value="1"/>
</dbReference>
<accession>A0ABS7A7R2</accession>
<comment type="similarity">
    <text evidence="10">Belongs to the glutamate--cysteine ligase type 2 family. EgtA subfamily.</text>
</comment>
<dbReference type="Proteomes" id="UP001196565">
    <property type="component" value="Unassembled WGS sequence"/>
</dbReference>
<keyword evidence="5" id="KW-0317">Glutathione biosynthesis</keyword>
<sequence>MSNPGESDPTPITSARQLAEWFAAGSKPRDLWRIGTEHEKFGFRTRDFSPPPYEPGGIRAMLEGLMAFGWEPILDRGNPIGLKRGDASVSLEPGGQFELSGAPLATMHEAAAELAQHLEEVRAVAAPLGLGFAPLGFHPLATRDQMPWMPKGRYAIMREYMPRVGHMGLDMMLRTCTVQVNLDFGAEADMVEKLRVSLALQPLATALFANSPFAEGKPNGYRTLRGKVWTDTDPDRTGIPAVAFEDGFGFERFADWVLDVPMYFIMRDGQWIDAAGMSFRAFLEGRAEKLKGHTATMGDWADHVTTVFTDVRLKRFLEMRGADAGAPAFLNALPAFWVGLLYDDAAQKAARALTKDWTVGEMRALREAVPAAGLTATIAGRSLIDVAREVLAIARDGLVARGLDEAMFLDPLDAVVATGQTQADRWLDRCATVWRGDVSQIFAEAAV</sequence>
<reference evidence="11 12" key="1">
    <citation type="submission" date="2021-07" db="EMBL/GenBank/DDBJ databases">
        <authorList>
            <person name="So Y."/>
        </authorList>
    </citation>
    <scope>NUCLEOTIDE SEQUENCE [LARGE SCALE GENOMIC DNA]</scope>
    <source>
        <strain evidence="11 12">HJA6</strain>
    </source>
</reference>
<keyword evidence="9" id="KW-1015">Disulfide bond</keyword>
<evidence type="ECO:0000256" key="6">
    <source>
        <dbReference type="ARBA" id="ARBA00022741"/>
    </source>
</evidence>
<dbReference type="InterPro" id="IPR011556">
    <property type="entry name" value="Glut_cys_lig_pln_type"/>
</dbReference>
<keyword evidence="8" id="KW-0809">Transit peptide</keyword>
<comment type="subunit">
    <text evidence="3">Homodimer or monomer when oxidized or reduced, respectively.</text>
</comment>
<comment type="catalytic activity">
    <reaction evidence="10">
        <text>L-cysteine + L-glutamate + ATP = gamma-L-glutamyl-L-cysteine + ADP + phosphate + H(+)</text>
        <dbReference type="Rhea" id="RHEA:13285"/>
        <dbReference type="ChEBI" id="CHEBI:15378"/>
        <dbReference type="ChEBI" id="CHEBI:29985"/>
        <dbReference type="ChEBI" id="CHEBI:30616"/>
        <dbReference type="ChEBI" id="CHEBI:35235"/>
        <dbReference type="ChEBI" id="CHEBI:43474"/>
        <dbReference type="ChEBI" id="CHEBI:58173"/>
        <dbReference type="ChEBI" id="CHEBI:456216"/>
        <dbReference type="EC" id="6.3.2.2"/>
    </reaction>
</comment>
<dbReference type="EC" id="6.3.2.2" evidence="10"/>
<dbReference type="GO" id="GO:0004357">
    <property type="term" value="F:glutamate-cysteine ligase activity"/>
    <property type="evidence" value="ECO:0007669"/>
    <property type="project" value="UniProtKB-EC"/>
</dbReference>
<evidence type="ECO:0000313" key="11">
    <source>
        <dbReference type="EMBL" id="MBW6397219.1"/>
    </source>
</evidence>
<organism evidence="11 12">
    <name type="scientific">Roseomonas alba</name>
    <dbReference type="NCBI Taxonomy" id="2846776"/>
    <lineage>
        <taxon>Bacteria</taxon>
        <taxon>Pseudomonadati</taxon>
        <taxon>Pseudomonadota</taxon>
        <taxon>Alphaproteobacteria</taxon>
        <taxon>Acetobacterales</taxon>
        <taxon>Roseomonadaceae</taxon>
        <taxon>Roseomonas</taxon>
    </lineage>
</organism>
<evidence type="ECO:0000256" key="4">
    <source>
        <dbReference type="ARBA" id="ARBA00022598"/>
    </source>
</evidence>
<name>A0ABS7A7R2_9PROT</name>
<dbReference type="InterPro" id="IPR006336">
    <property type="entry name" value="GCS2"/>
</dbReference>
<comment type="pathway">
    <text evidence="1">Sulfur metabolism; glutathione biosynthesis; glutathione from L-cysteine and L-glutamate: step 1/2.</text>
</comment>
<gene>
    <name evidence="11" type="ORF">KPL78_05125</name>
</gene>
<dbReference type="InterPro" id="IPR035434">
    <property type="entry name" value="GCL_bact_plant"/>
</dbReference>
<evidence type="ECO:0000256" key="3">
    <source>
        <dbReference type="ARBA" id="ARBA00011153"/>
    </source>
</evidence>
<protein>
    <recommendedName>
        <fullName evidence="10">Glutamate--cysteine ligase</fullName>
        <ecNumber evidence="10">6.3.2.2</ecNumber>
    </recommendedName>
</protein>
<dbReference type="SUPFAM" id="SSF55931">
    <property type="entry name" value="Glutamine synthetase/guanido kinase"/>
    <property type="match status" value="1"/>
</dbReference>